<accession>G3J4U9</accession>
<dbReference type="VEuPathDB" id="FungiDB:CCM_00570"/>
<evidence type="ECO:0000313" key="1">
    <source>
        <dbReference type="EMBL" id="EGX95916.1"/>
    </source>
</evidence>
<sequence length="193" mass="20959">MQGLPEESTQRMRRGGCGASFAASHPYWLRSASPRCSSRFADRHNHKEYSVVRCQACQTQVSEQEHATGPADPGPRWAAAMGFLLPRFRETHPHPSDRLSVAAVYSQANDFKWLGEGVSSAWGSEGATGSVLCTTACRASRGIGTFWNVGQRERQVLEINISYFQQQSGAAQAEQDLSLAIDQALPAGSGSDN</sequence>
<dbReference type="EMBL" id="JH126399">
    <property type="protein sequence ID" value="EGX95916.1"/>
    <property type="molecule type" value="Genomic_DNA"/>
</dbReference>
<dbReference type="InParanoid" id="G3J4U9"/>
<name>G3J4U9_CORMM</name>
<dbReference type="KEGG" id="cmt:CCM_00570"/>
<keyword evidence="2" id="KW-1185">Reference proteome</keyword>
<dbReference type="GeneID" id="18162605"/>
<dbReference type="HOGENOM" id="CLU_1408687_0_0_1"/>
<protein>
    <submittedName>
        <fullName evidence="1">Uncharacterized protein</fullName>
    </submittedName>
</protein>
<dbReference type="Proteomes" id="UP000001610">
    <property type="component" value="Unassembled WGS sequence"/>
</dbReference>
<organism evidence="1 2">
    <name type="scientific">Cordyceps militaris (strain CM01)</name>
    <name type="common">Caterpillar fungus</name>
    <dbReference type="NCBI Taxonomy" id="983644"/>
    <lineage>
        <taxon>Eukaryota</taxon>
        <taxon>Fungi</taxon>
        <taxon>Dikarya</taxon>
        <taxon>Ascomycota</taxon>
        <taxon>Pezizomycotina</taxon>
        <taxon>Sordariomycetes</taxon>
        <taxon>Hypocreomycetidae</taxon>
        <taxon>Hypocreales</taxon>
        <taxon>Cordycipitaceae</taxon>
        <taxon>Cordyceps</taxon>
    </lineage>
</organism>
<reference evidence="1 2" key="1">
    <citation type="journal article" date="2011" name="Genome Biol.">
        <title>Genome sequence of the insect pathogenic fungus Cordyceps militaris, a valued traditional Chinese medicine.</title>
        <authorList>
            <person name="Zheng P."/>
            <person name="Xia Y."/>
            <person name="Xiao G."/>
            <person name="Xiong C."/>
            <person name="Hu X."/>
            <person name="Zhang S."/>
            <person name="Zheng H."/>
            <person name="Huang Y."/>
            <person name="Zhou Y."/>
            <person name="Wang S."/>
            <person name="Zhao G.P."/>
            <person name="Liu X."/>
            <person name="St Leger R.J."/>
            <person name="Wang C."/>
        </authorList>
    </citation>
    <scope>NUCLEOTIDE SEQUENCE [LARGE SCALE GENOMIC DNA]</scope>
    <source>
        <strain evidence="1 2">CM01</strain>
    </source>
</reference>
<dbReference type="RefSeq" id="XP_006665793.1">
    <property type="nucleotide sequence ID" value="XM_006665730.1"/>
</dbReference>
<evidence type="ECO:0000313" key="2">
    <source>
        <dbReference type="Proteomes" id="UP000001610"/>
    </source>
</evidence>
<dbReference type="AlphaFoldDB" id="G3J4U9"/>
<proteinExistence type="predicted"/>
<gene>
    <name evidence="1" type="ORF">CCM_00570</name>
</gene>